<dbReference type="Proteomes" id="UP000287239">
    <property type="component" value="Unassembled WGS sequence"/>
</dbReference>
<dbReference type="OrthoDB" id="9789566at2"/>
<feature type="domain" description="HTH tetR-type" evidence="3">
    <location>
        <begin position="4"/>
        <end position="65"/>
    </location>
</feature>
<dbReference type="RefSeq" id="WP_126778604.1">
    <property type="nucleotide sequence ID" value="NZ_CAUQJP010000013.1"/>
</dbReference>
<sequence>MDEQDTKGRLLSAAINLLLAAEFPNKVTARQIAKEADANLAMINYFFKSKDELVNQAIAAVIEEKVKPLASVIDNQLEPRERLYRVLNYYCDISVAFQKFLELSVPYKLLAKPLEVPMEILEIIEEFYQHRIPVQYSRMIALQITSFTELLFLRAADFRAYSGINMGDKRHREQYLRFQVELFLQDKSEE</sequence>
<accession>A0A429ZTM3</accession>
<keyword evidence="1 2" id="KW-0238">DNA-binding</keyword>
<evidence type="ECO:0000313" key="5">
    <source>
        <dbReference type="Proteomes" id="UP000287239"/>
    </source>
</evidence>
<name>A0A429ZTM3_9ENTE</name>
<dbReference type="InterPro" id="IPR001647">
    <property type="entry name" value="HTH_TetR"/>
</dbReference>
<feature type="DNA-binding region" description="H-T-H motif" evidence="2">
    <location>
        <begin position="28"/>
        <end position="47"/>
    </location>
</feature>
<protein>
    <recommendedName>
        <fullName evidence="3">HTH tetR-type domain-containing protein</fullName>
    </recommendedName>
</protein>
<dbReference type="SUPFAM" id="SSF46689">
    <property type="entry name" value="Homeodomain-like"/>
    <property type="match status" value="1"/>
</dbReference>
<dbReference type="GO" id="GO:0003677">
    <property type="term" value="F:DNA binding"/>
    <property type="evidence" value="ECO:0007669"/>
    <property type="project" value="UniProtKB-UniRule"/>
</dbReference>
<comment type="caution">
    <text evidence="4">The sequence shown here is derived from an EMBL/GenBank/DDBJ whole genome shotgun (WGS) entry which is preliminary data.</text>
</comment>
<evidence type="ECO:0000259" key="3">
    <source>
        <dbReference type="PROSITE" id="PS50977"/>
    </source>
</evidence>
<dbReference type="Pfam" id="PF00440">
    <property type="entry name" value="TetR_N"/>
    <property type="match status" value="1"/>
</dbReference>
<organism evidence="4 5">
    <name type="scientific">Vagococcus salmoninarum</name>
    <dbReference type="NCBI Taxonomy" id="2739"/>
    <lineage>
        <taxon>Bacteria</taxon>
        <taxon>Bacillati</taxon>
        <taxon>Bacillota</taxon>
        <taxon>Bacilli</taxon>
        <taxon>Lactobacillales</taxon>
        <taxon>Enterococcaceae</taxon>
        <taxon>Vagococcus</taxon>
    </lineage>
</organism>
<gene>
    <name evidence="4" type="ORF">CBF35_03505</name>
</gene>
<dbReference type="AlphaFoldDB" id="A0A429ZTM3"/>
<dbReference type="EMBL" id="NGJU01000004">
    <property type="protein sequence ID" value="RST97004.1"/>
    <property type="molecule type" value="Genomic_DNA"/>
</dbReference>
<dbReference type="InterPro" id="IPR009057">
    <property type="entry name" value="Homeodomain-like_sf"/>
</dbReference>
<evidence type="ECO:0000313" key="4">
    <source>
        <dbReference type="EMBL" id="RST97004.1"/>
    </source>
</evidence>
<dbReference type="Gene3D" id="1.10.357.10">
    <property type="entry name" value="Tetracycline Repressor, domain 2"/>
    <property type="match status" value="1"/>
</dbReference>
<evidence type="ECO:0000256" key="2">
    <source>
        <dbReference type="PROSITE-ProRule" id="PRU00335"/>
    </source>
</evidence>
<dbReference type="GeneID" id="98567423"/>
<proteinExistence type="predicted"/>
<keyword evidence="5" id="KW-1185">Reference proteome</keyword>
<dbReference type="PROSITE" id="PS50977">
    <property type="entry name" value="HTH_TETR_2"/>
    <property type="match status" value="1"/>
</dbReference>
<reference evidence="4 5" key="1">
    <citation type="submission" date="2017-05" db="EMBL/GenBank/DDBJ databases">
        <title>Vagococcus spp. assemblies.</title>
        <authorList>
            <person name="Gulvik C.A."/>
        </authorList>
    </citation>
    <scope>NUCLEOTIDE SEQUENCE [LARGE SCALE GENOMIC DNA]</scope>
    <source>
        <strain evidence="4 5">NCFB 2777</strain>
    </source>
</reference>
<evidence type="ECO:0000256" key="1">
    <source>
        <dbReference type="ARBA" id="ARBA00023125"/>
    </source>
</evidence>